<dbReference type="InterPro" id="IPR050091">
    <property type="entry name" value="PKS_NRPS_Biosynth_Enz"/>
</dbReference>
<reference evidence="6" key="1">
    <citation type="journal article" date="2013" name="New Phytol.">
        <title>Comparative genomic and transcriptomic analyses reveal the hemibiotrophic stage shift of Colletotrichum fungi.</title>
        <authorList>
            <person name="Gan P."/>
            <person name="Ikeda K."/>
            <person name="Irieda H."/>
            <person name="Narusaka M."/>
            <person name="O'Connell R.J."/>
            <person name="Narusaka Y."/>
            <person name="Takano Y."/>
            <person name="Kubo Y."/>
            <person name="Shirasu K."/>
        </authorList>
    </citation>
    <scope>NUCLEOTIDE SEQUENCE [LARGE SCALE GENOMIC DNA]</scope>
    <source>
        <strain evidence="6">104-T / ATCC 96160 / CBS 514.97 / LARS 414 / MAFF 240422</strain>
    </source>
</reference>
<organism evidence="5 6">
    <name type="scientific">Colletotrichum orbiculare (strain 104-T / ATCC 96160 / CBS 514.97 / LARS 414 / MAFF 240422)</name>
    <name type="common">Cucumber anthracnose fungus</name>
    <name type="synonym">Colletotrichum lagenarium</name>
    <dbReference type="NCBI Taxonomy" id="1213857"/>
    <lineage>
        <taxon>Eukaryota</taxon>
        <taxon>Fungi</taxon>
        <taxon>Dikarya</taxon>
        <taxon>Ascomycota</taxon>
        <taxon>Pezizomycotina</taxon>
        <taxon>Sordariomycetes</taxon>
        <taxon>Hypocreomycetidae</taxon>
        <taxon>Glomerellales</taxon>
        <taxon>Glomerellaceae</taxon>
        <taxon>Colletotrichum</taxon>
        <taxon>Colletotrichum orbiculare species complex</taxon>
    </lineage>
</organism>
<dbReference type="SUPFAM" id="SSF53901">
    <property type="entry name" value="Thiolase-like"/>
    <property type="match status" value="1"/>
</dbReference>
<evidence type="ECO:0000313" key="5">
    <source>
        <dbReference type="EMBL" id="TDZ24895.1"/>
    </source>
</evidence>
<dbReference type="GO" id="GO:0004312">
    <property type="term" value="F:fatty acid synthase activity"/>
    <property type="evidence" value="ECO:0007669"/>
    <property type="project" value="TreeGrafter"/>
</dbReference>
<keyword evidence="1" id="KW-0596">Phosphopantetheine</keyword>
<dbReference type="InterPro" id="IPR020841">
    <property type="entry name" value="PKS_Beta-ketoAc_synthase_dom"/>
</dbReference>
<dbReference type="PANTHER" id="PTHR43775:SF24">
    <property type="entry name" value="NON-REDUCING POLYKETIDE SYNTHASE APTA-RELATED"/>
    <property type="match status" value="1"/>
</dbReference>
<dbReference type="GO" id="GO:0044550">
    <property type="term" value="P:secondary metabolite biosynthetic process"/>
    <property type="evidence" value="ECO:0007669"/>
    <property type="project" value="TreeGrafter"/>
</dbReference>
<dbReference type="Proteomes" id="UP000014480">
    <property type="component" value="Unassembled WGS sequence"/>
</dbReference>
<feature type="domain" description="Metallo-beta-lactamase" evidence="4">
    <location>
        <begin position="14"/>
        <end position="148"/>
    </location>
</feature>
<evidence type="ECO:0000256" key="1">
    <source>
        <dbReference type="ARBA" id="ARBA00022450"/>
    </source>
</evidence>
<dbReference type="PANTHER" id="PTHR43775">
    <property type="entry name" value="FATTY ACID SYNTHASE"/>
    <property type="match status" value="1"/>
</dbReference>
<proteinExistence type="predicted"/>
<dbReference type="InterPro" id="IPR001279">
    <property type="entry name" value="Metallo-B-lactamas"/>
</dbReference>
<name>A0A484G5U4_COLOR</name>
<evidence type="ECO:0000313" key="6">
    <source>
        <dbReference type="Proteomes" id="UP000014480"/>
    </source>
</evidence>
<keyword evidence="2" id="KW-0597">Phosphoprotein</keyword>
<dbReference type="Pfam" id="PF00109">
    <property type="entry name" value="ketoacyl-synt"/>
    <property type="match status" value="1"/>
</dbReference>
<accession>A0A484G5U4</accession>
<dbReference type="InterPro" id="IPR014030">
    <property type="entry name" value="Ketoacyl_synth_N"/>
</dbReference>
<reference evidence="6" key="2">
    <citation type="journal article" date="2019" name="Mol. Plant Microbe Interact.">
        <title>Genome sequence resources for four phytopathogenic fungi from the Colletotrichum orbiculare species complex.</title>
        <authorList>
            <person name="Gan P."/>
            <person name="Tsushima A."/>
            <person name="Narusaka M."/>
            <person name="Narusaka Y."/>
            <person name="Takano Y."/>
            <person name="Kubo Y."/>
            <person name="Shirasu K."/>
        </authorList>
    </citation>
    <scope>GENOME REANNOTATION</scope>
    <source>
        <strain evidence="6">104-T / ATCC 96160 / CBS 514.97 / LARS 414 / MAFF 240422</strain>
    </source>
</reference>
<dbReference type="OrthoDB" id="329835at2759"/>
<dbReference type="EMBL" id="AMCV02000004">
    <property type="protein sequence ID" value="TDZ24895.1"/>
    <property type="molecule type" value="Genomic_DNA"/>
</dbReference>
<feature type="domain" description="Ketosynthase family 3 (KS3)" evidence="3">
    <location>
        <begin position="159"/>
        <end position="370"/>
    </location>
</feature>
<evidence type="ECO:0000259" key="3">
    <source>
        <dbReference type="SMART" id="SM00825"/>
    </source>
</evidence>
<dbReference type="SMART" id="SM00849">
    <property type="entry name" value="Lactamase_B"/>
    <property type="match status" value="1"/>
</dbReference>
<evidence type="ECO:0000259" key="4">
    <source>
        <dbReference type="SMART" id="SM00849"/>
    </source>
</evidence>
<dbReference type="STRING" id="1213857.A0A484G5U4"/>
<dbReference type="InterPro" id="IPR036866">
    <property type="entry name" value="RibonucZ/Hydroxyglut_hydro"/>
</dbReference>
<dbReference type="SMART" id="SM00825">
    <property type="entry name" value="PKS_KS"/>
    <property type="match status" value="1"/>
</dbReference>
<sequence>MIKKLAITQPMGTRGNMAVFLDDNKLDISYVLLTHWHGDHNGYISDPVAYKLELASRICKNAPNPSQLPIEEGQIFQVEGATVRAFFTPVHAVDHICFQLEEYNALFTGDNVLSHGYTVEEDLGSARIHAVCAAWLTSTVPSDIPPTARRLQIFRRKWCYWRHRELWEKQVLEPLIDNRNCNGGALAILTVKELVEALHGNSLIRGLFDFALKLFATQLLWKMVLLGVGNTEHEADTVLAGALSVITSPDNYAMLCKGFFLSKTGQCKVWDNTADGYSRADGVCSVVIKSLEDAEADNDNIVAVIAAGATNHSAEATSITHSHASAQRYNYRQFMHSSGGATRWTTSNSMAPAPRVDMRWSPSPWSEYSPHLLRAVDRTNVSTSAS</sequence>
<dbReference type="GO" id="GO:0006633">
    <property type="term" value="P:fatty acid biosynthetic process"/>
    <property type="evidence" value="ECO:0007669"/>
    <property type="project" value="TreeGrafter"/>
</dbReference>
<keyword evidence="6" id="KW-1185">Reference proteome</keyword>
<evidence type="ECO:0000256" key="2">
    <source>
        <dbReference type="ARBA" id="ARBA00022553"/>
    </source>
</evidence>
<comment type="caution">
    <text evidence="5">The sequence shown here is derived from an EMBL/GenBank/DDBJ whole genome shotgun (WGS) entry which is preliminary data.</text>
</comment>
<dbReference type="InterPro" id="IPR016039">
    <property type="entry name" value="Thiolase-like"/>
</dbReference>
<dbReference type="AlphaFoldDB" id="A0A484G5U4"/>
<protein>
    <submittedName>
        <fullName evidence="5">Lactamase-like protein aptB</fullName>
    </submittedName>
</protein>
<gene>
    <name evidence="5" type="primary">aptB</name>
    <name evidence="5" type="ORF">Cob_v002463</name>
</gene>
<dbReference type="Gene3D" id="3.60.15.10">
    <property type="entry name" value="Ribonuclease Z/Hydroxyacylglutathione hydrolase-like"/>
    <property type="match status" value="1"/>
</dbReference>
<dbReference type="Gene3D" id="3.40.47.10">
    <property type="match status" value="1"/>
</dbReference>
<dbReference type="SUPFAM" id="SSF56281">
    <property type="entry name" value="Metallo-hydrolase/oxidoreductase"/>
    <property type="match status" value="1"/>
</dbReference>